<sequence>MNEPKVGLANPYAVAELAVGRNVRWSAVTDRDAFVKKTLGASVEDLCAPVPGNLLVSGLADAQRSLAGIQEMKPDQRVKALGSIAKGSPTEAMLSKLSPDALQRVVGALAGGDKGSVPSAAAAKDITAPGYTPPGATWADPGDFFEEAAEYFDPVQGALGDCYFIAALSAVAWSRPYVIMQRSRATSAAATSFVDRIDFHSGGLKTMEVSERVPLVTSTHAWIYARSSEAGEIWPAVYEKAFAKWKTNDATDEPNYGPIAGGWPVQATTELTNLTGVTKTCSSLSEDDIWTAVRSNCLSYRTFNPMTAWTFCQTPSPVEYSGTGIVGYHAYTILGWAYVNNTKYIVLRNPWGHNSPVINSLPGNWSAYDISFWRSVPLNAGGVFAIPASTFKKYYWQFGWAS</sequence>
<dbReference type="PROSITE" id="PS50203">
    <property type="entry name" value="CALPAIN_CAT"/>
    <property type="match status" value="1"/>
</dbReference>
<dbReference type="InterPro" id="IPR038765">
    <property type="entry name" value="Papain-like_cys_pep_sf"/>
</dbReference>
<dbReference type="GO" id="GO:0004198">
    <property type="term" value="F:calcium-dependent cysteine-type endopeptidase activity"/>
    <property type="evidence" value="ECO:0007669"/>
    <property type="project" value="InterPro"/>
</dbReference>
<name>A0A2G9C467_9BURK</name>
<evidence type="ECO:0000256" key="2">
    <source>
        <dbReference type="ARBA" id="ARBA00022670"/>
    </source>
</evidence>
<evidence type="ECO:0000313" key="7">
    <source>
        <dbReference type="EMBL" id="PIM51165.1"/>
    </source>
</evidence>
<dbReference type="AlphaFoldDB" id="A0A2G9C467"/>
<keyword evidence="2 5" id="KW-0645">Protease</keyword>
<dbReference type="EMBL" id="PEOG01000077">
    <property type="protein sequence ID" value="PIM51165.1"/>
    <property type="molecule type" value="Genomic_DNA"/>
</dbReference>
<evidence type="ECO:0000259" key="6">
    <source>
        <dbReference type="PROSITE" id="PS50203"/>
    </source>
</evidence>
<evidence type="ECO:0000256" key="3">
    <source>
        <dbReference type="ARBA" id="ARBA00022801"/>
    </source>
</evidence>
<dbReference type="InterPro" id="IPR022684">
    <property type="entry name" value="Calpain_cysteine_protease"/>
</dbReference>
<feature type="domain" description="Calpain catalytic" evidence="6">
    <location>
        <begin position="131"/>
        <end position="395"/>
    </location>
</feature>
<feature type="active site" evidence="5">
    <location>
        <position position="329"/>
    </location>
</feature>
<keyword evidence="4 5" id="KW-0788">Thiol protease</keyword>
<dbReference type="PANTHER" id="PTHR10183:SF379">
    <property type="entry name" value="CALPAIN-5"/>
    <property type="match status" value="1"/>
</dbReference>
<dbReference type="PANTHER" id="PTHR10183">
    <property type="entry name" value="CALPAIN"/>
    <property type="match status" value="1"/>
</dbReference>
<dbReference type="InterPro" id="IPR001300">
    <property type="entry name" value="Peptidase_C2_calpain_cat"/>
</dbReference>
<protein>
    <recommendedName>
        <fullName evidence="6">Calpain catalytic domain-containing protein</fullName>
    </recommendedName>
</protein>
<organism evidence="7 8">
    <name type="scientific">Roseateles chitinivorans</name>
    <dbReference type="NCBI Taxonomy" id="2917965"/>
    <lineage>
        <taxon>Bacteria</taxon>
        <taxon>Pseudomonadati</taxon>
        <taxon>Pseudomonadota</taxon>
        <taxon>Betaproteobacteria</taxon>
        <taxon>Burkholderiales</taxon>
        <taxon>Sphaerotilaceae</taxon>
        <taxon>Roseateles</taxon>
    </lineage>
</organism>
<dbReference type="SMART" id="SM00230">
    <property type="entry name" value="CysPc"/>
    <property type="match status" value="1"/>
</dbReference>
<keyword evidence="8" id="KW-1185">Reference proteome</keyword>
<keyword evidence="3 5" id="KW-0378">Hydrolase</keyword>
<dbReference type="GO" id="GO:0006508">
    <property type="term" value="P:proteolysis"/>
    <property type="evidence" value="ECO:0007669"/>
    <property type="project" value="UniProtKB-KW"/>
</dbReference>
<comment type="similarity">
    <text evidence="1">Belongs to the peptidase C2 family.</text>
</comment>
<dbReference type="PRINTS" id="PR00704">
    <property type="entry name" value="CALPAIN"/>
</dbReference>
<feature type="active site" evidence="5">
    <location>
        <position position="162"/>
    </location>
</feature>
<evidence type="ECO:0000313" key="8">
    <source>
        <dbReference type="Proteomes" id="UP000231501"/>
    </source>
</evidence>
<evidence type="ECO:0000256" key="5">
    <source>
        <dbReference type="PROSITE-ProRule" id="PRU00239"/>
    </source>
</evidence>
<dbReference type="SUPFAM" id="SSF54001">
    <property type="entry name" value="Cysteine proteinases"/>
    <property type="match status" value="1"/>
</dbReference>
<dbReference type="Gene3D" id="3.90.70.10">
    <property type="entry name" value="Cysteine proteinases"/>
    <property type="match status" value="1"/>
</dbReference>
<reference evidence="7 8" key="1">
    <citation type="submission" date="2017-11" db="EMBL/GenBank/DDBJ databases">
        <title>Draft genome sequence of Mitsuaria sp. HWN-4.</title>
        <authorList>
            <person name="Gundlapally S.R."/>
        </authorList>
    </citation>
    <scope>NUCLEOTIDE SEQUENCE [LARGE SCALE GENOMIC DNA]</scope>
    <source>
        <strain evidence="7 8">HWN-4</strain>
    </source>
</reference>
<dbReference type="Proteomes" id="UP000231501">
    <property type="component" value="Unassembled WGS sequence"/>
</dbReference>
<feature type="active site" evidence="5">
    <location>
        <position position="349"/>
    </location>
</feature>
<accession>A0A2G9C467</accession>
<evidence type="ECO:0000256" key="4">
    <source>
        <dbReference type="ARBA" id="ARBA00022807"/>
    </source>
</evidence>
<comment type="caution">
    <text evidence="7">The sequence shown here is derived from an EMBL/GenBank/DDBJ whole genome shotgun (WGS) entry which is preliminary data.</text>
</comment>
<gene>
    <name evidence="7" type="ORF">CS062_21270</name>
</gene>
<proteinExistence type="inferred from homology"/>
<evidence type="ECO:0000256" key="1">
    <source>
        <dbReference type="ARBA" id="ARBA00007623"/>
    </source>
</evidence>
<dbReference type="Pfam" id="PF00648">
    <property type="entry name" value="Peptidase_C2"/>
    <property type="match status" value="1"/>
</dbReference>